<evidence type="ECO:0000313" key="1">
    <source>
        <dbReference type="EMBL" id="MBB4807387.1"/>
    </source>
</evidence>
<reference evidence="1 2" key="1">
    <citation type="submission" date="2020-08" db="EMBL/GenBank/DDBJ databases">
        <title>Functional genomics of gut bacteria from endangered species of beetles.</title>
        <authorList>
            <person name="Carlos-Shanley C."/>
        </authorList>
    </citation>
    <scope>NUCLEOTIDE SEQUENCE [LARGE SCALE GENOMIC DNA]</scope>
    <source>
        <strain evidence="1 2">S00151</strain>
    </source>
</reference>
<comment type="caution">
    <text evidence="1">The sequence shown here is derived from an EMBL/GenBank/DDBJ whole genome shotgun (WGS) entry which is preliminary data.</text>
</comment>
<gene>
    <name evidence="1" type="ORF">HNP38_002691</name>
</gene>
<organism evidence="1 2">
    <name type="scientific">Chryseobacterium defluvii</name>
    <dbReference type="NCBI Taxonomy" id="160396"/>
    <lineage>
        <taxon>Bacteria</taxon>
        <taxon>Pseudomonadati</taxon>
        <taxon>Bacteroidota</taxon>
        <taxon>Flavobacteriia</taxon>
        <taxon>Flavobacteriales</taxon>
        <taxon>Weeksellaceae</taxon>
        <taxon>Chryseobacterium group</taxon>
        <taxon>Chryseobacterium</taxon>
    </lineage>
</organism>
<proteinExistence type="predicted"/>
<dbReference type="AlphaFoldDB" id="A0A840KHG8"/>
<evidence type="ECO:0000313" key="2">
    <source>
        <dbReference type="Proteomes" id="UP000592180"/>
    </source>
</evidence>
<dbReference type="RefSeq" id="WP_184190252.1">
    <property type="nucleotide sequence ID" value="NZ_JACHLE010000003.1"/>
</dbReference>
<name>A0A840KHG8_9FLAO</name>
<dbReference type="EMBL" id="JACHLE010000003">
    <property type="protein sequence ID" value="MBB4807387.1"/>
    <property type="molecule type" value="Genomic_DNA"/>
</dbReference>
<accession>A0A840KHG8</accession>
<sequence length="677" mass="70439">MKKNVILITVLFTGAVVYGQVGINTAAPKATLDVVGKPSNALSLDGIIPPRLTGDELAAKIYTADQKGAVVYATSAAGIPAGQVANVTGEGMYYFDGNVWMKTSGADTNIYNTSGTLTNARTLTIGGNLLNFLGSDQVTQWASQGYFYQMGLASSPSGDASMALLSADKDSNGKQSRMDIQTFPEGDGVITASGDATSLILQTHMTTNSSPISFVTSAGGEASGTEKMRITGEGNVGVGAATPTENLQVAGNIRIESLPLNGSTNAIYTAPDGSASAAQDQTFTGTRTVVADANGVLGYVSGLPLNSGSWNNVATHTFATANTQDIYQMGKVGVMTDSPTGLFHAYNNSSSTNPFTVESDNAGSFAGNDTYFYGYGTSLTPGLFFISARGSKAIPEILQNGDLMGEYNFGGYLSTGWNYTLTSVRSSYDGDGTTTDSSLDLLTSGLGRMKIAANGNVGINTQTPTEKLDNNGITRLRNLPQNGATNAIYTQSGGTASATQNQTFTGTRTVVADANGVLGYVTGLPSVAEPNTQTLTYARKTVSPIDANTPTNSVVTIGTLSLRFNGTSAGAANMEYNLSSANHVTILYHKAGSGGANLEEWGRQASAANTWYSFNGETGNATRDINPNNRDIAYAIITLHNTKEVYRITANANGNIAADGSVPAVTSSITLFVERLQ</sequence>
<protein>
    <submittedName>
        <fullName evidence="1">Uncharacterized protein</fullName>
    </submittedName>
</protein>
<keyword evidence="2" id="KW-1185">Reference proteome</keyword>
<dbReference type="Proteomes" id="UP000592180">
    <property type="component" value="Unassembled WGS sequence"/>
</dbReference>